<evidence type="ECO:0000259" key="1">
    <source>
        <dbReference type="Pfam" id="PF12323"/>
    </source>
</evidence>
<dbReference type="EMBL" id="CADIKH010000138">
    <property type="protein sequence ID" value="CAB3774603.1"/>
    <property type="molecule type" value="Genomic_DNA"/>
</dbReference>
<evidence type="ECO:0000313" key="3">
    <source>
        <dbReference type="Proteomes" id="UP000494363"/>
    </source>
</evidence>
<dbReference type="Pfam" id="PF12323">
    <property type="entry name" value="HTH_OrfB_IS605"/>
    <property type="match status" value="1"/>
</dbReference>
<gene>
    <name evidence="2" type="ORF">LMG29542_07981</name>
</gene>
<dbReference type="AlphaFoldDB" id="A0A6J5F899"/>
<evidence type="ECO:0000313" key="2">
    <source>
        <dbReference type="EMBL" id="CAB3774603.1"/>
    </source>
</evidence>
<protein>
    <submittedName>
        <fullName evidence="2">IS607 family transposase ISCARN56</fullName>
    </submittedName>
</protein>
<dbReference type="RefSeq" id="WP_217478169.1">
    <property type="nucleotide sequence ID" value="NZ_CADIKH010000138.1"/>
</dbReference>
<keyword evidence="3" id="KW-1185">Reference proteome</keyword>
<dbReference type="Proteomes" id="UP000494363">
    <property type="component" value="Unassembled WGS sequence"/>
</dbReference>
<proteinExistence type="predicted"/>
<sequence>MIVRVHKVRLDPTAEQVRYFARACGVARFAYNWALAEWTRQHKEDGKPNEAALRKQLNAIKAVGFPWMAEVTKCAPPVVIRNVWLAFDHFFRGVKLGQKPGYPRFKRKGIRDSFCTGNGPADKASHAVQVLANP</sequence>
<accession>A0A6J5F899</accession>
<feature type="domain" description="Transposase putative helix-turn-helix" evidence="1">
    <location>
        <begin position="1"/>
        <end position="47"/>
    </location>
</feature>
<name>A0A6J5F899_9BURK</name>
<dbReference type="InterPro" id="IPR021027">
    <property type="entry name" value="Transposase_put_HTH"/>
</dbReference>
<organism evidence="2 3">
    <name type="scientific">Paraburkholderia humisilvae</name>
    <dbReference type="NCBI Taxonomy" id="627669"/>
    <lineage>
        <taxon>Bacteria</taxon>
        <taxon>Pseudomonadati</taxon>
        <taxon>Pseudomonadota</taxon>
        <taxon>Betaproteobacteria</taxon>
        <taxon>Burkholderiales</taxon>
        <taxon>Burkholderiaceae</taxon>
        <taxon>Paraburkholderia</taxon>
    </lineage>
</organism>
<reference evidence="2 3" key="1">
    <citation type="submission" date="2020-04" db="EMBL/GenBank/DDBJ databases">
        <authorList>
            <person name="De Canck E."/>
        </authorList>
    </citation>
    <scope>NUCLEOTIDE SEQUENCE [LARGE SCALE GENOMIC DNA]</scope>
    <source>
        <strain evidence="2 3">LMG 29542</strain>
    </source>
</reference>